<proteinExistence type="predicted"/>
<sequence>MKTLSKILLAVWFLGAVDVNAELKRFTYLSKAIPGKTQNDISEVNNILEIKSGEVLVPVRLLSYGVIGPLVVYPDGSQYTDFMAADNQKIPIIGPALIKFHDRYKLDRDQSTIFVYDLQRATTSNSSPSLPSNTVVIPTDASGPVEIIMESSKDLVNWTRAEPGTYGADTPKRFFRIRAVVKP</sequence>
<dbReference type="AlphaFoldDB" id="A0A381XD26"/>
<reference evidence="1" key="1">
    <citation type="submission" date="2018-05" db="EMBL/GenBank/DDBJ databases">
        <authorList>
            <person name="Lanie J.A."/>
            <person name="Ng W.-L."/>
            <person name="Kazmierczak K.M."/>
            <person name="Andrzejewski T.M."/>
            <person name="Davidsen T.M."/>
            <person name="Wayne K.J."/>
            <person name="Tettelin H."/>
            <person name="Glass J.I."/>
            <person name="Rusch D."/>
            <person name="Podicherti R."/>
            <person name="Tsui H.-C.T."/>
            <person name="Winkler M.E."/>
        </authorList>
    </citation>
    <scope>NUCLEOTIDE SEQUENCE</scope>
</reference>
<organism evidence="1">
    <name type="scientific">marine metagenome</name>
    <dbReference type="NCBI Taxonomy" id="408172"/>
    <lineage>
        <taxon>unclassified sequences</taxon>
        <taxon>metagenomes</taxon>
        <taxon>ecological metagenomes</taxon>
    </lineage>
</organism>
<protein>
    <submittedName>
        <fullName evidence="1">Uncharacterized protein</fullName>
    </submittedName>
</protein>
<accession>A0A381XD26</accession>
<gene>
    <name evidence="1" type="ORF">METZ01_LOCUS115296</name>
</gene>
<dbReference type="EMBL" id="UINC01014674">
    <property type="protein sequence ID" value="SVA62442.1"/>
    <property type="molecule type" value="Genomic_DNA"/>
</dbReference>
<name>A0A381XD26_9ZZZZ</name>
<evidence type="ECO:0000313" key="1">
    <source>
        <dbReference type="EMBL" id="SVA62442.1"/>
    </source>
</evidence>